<dbReference type="AlphaFoldDB" id="A0A9D1DV10"/>
<comment type="caution">
    <text evidence="1">The sequence shown here is derived from an EMBL/GenBank/DDBJ whole genome shotgun (WGS) entry which is preliminary data.</text>
</comment>
<reference evidence="1" key="1">
    <citation type="submission" date="2020-10" db="EMBL/GenBank/DDBJ databases">
        <authorList>
            <person name="Gilroy R."/>
        </authorList>
    </citation>
    <scope>NUCLEOTIDE SEQUENCE</scope>
    <source>
        <strain evidence="1">CHK184-20233</strain>
    </source>
</reference>
<gene>
    <name evidence="1" type="ORF">IAB38_05605</name>
</gene>
<organism evidence="1 2">
    <name type="scientific">Candidatus Onthousia excrementipullorum</name>
    <dbReference type="NCBI Taxonomy" id="2840884"/>
    <lineage>
        <taxon>Bacteria</taxon>
        <taxon>Bacillati</taxon>
        <taxon>Bacillota</taxon>
        <taxon>Bacilli</taxon>
        <taxon>Candidatus Onthousia</taxon>
    </lineage>
</organism>
<evidence type="ECO:0000313" key="1">
    <source>
        <dbReference type="EMBL" id="HIR59510.1"/>
    </source>
</evidence>
<accession>A0A9D1DV10</accession>
<name>A0A9D1DV10_9FIRM</name>
<sequence length="200" mass="23593">MNANNVYIGVTLDNKEILLYRESIDKVINLMTKEYVEPSDIQVDKLIPYTRLKKYQHQLKGTIIRTFEKDRSKKLDVSNIFIGNIEQTTNYKFVRGYNYDLPMMYWGAKYHISSQIIKEKALLYRIKKGCELSTLSRGVLYESKFIDLETEIEYSNKDYSEVGGFFVGPTMVPYLSVVKYDGPMEEKRMVLKKYRERRGK</sequence>
<protein>
    <submittedName>
        <fullName evidence="1">Uncharacterized protein</fullName>
    </submittedName>
</protein>
<reference evidence="1" key="2">
    <citation type="journal article" date="2021" name="PeerJ">
        <title>Extensive microbial diversity within the chicken gut microbiome revealed by metagenomics and culture.</title>
        <authorList>
            <person name="Gilroy R."/>
            <person name="Ravi A."/>
            <person name="Getino M."/>
            <person name="Pursley I."/>
            <person name="Horton D.L."/>
            <person name="Alikhan N.F."/>
            <person name="Baker D."/>
            <person name="Gharbi K."/>
            <person name="Hall N."/>
            <person name="Watson M."/>
            <person name="Adriaenssens E.M."/>
            <person name="Foster-Nyarko E."/>
            <person name="Jarju S."/>
            <person name="Secka A."/>
            <person name="Antonio M."/>
            <person name="Oren A."/>
            <person name="Chaudhuri R.R."/>
            <person name="La Ragione R."/>
            <person name="Hildebrand F."/>
            <person name="Pallen M.J."/>
        </authorList>
    </citation>
    <scope>NUCLEOTIDE SEQUENCE</scope>
    <source>
        <strain evidence="1">CHK184-20233</strain>
    </source>
</reference>
<dbReference type="Proteomes" id="UP000824232">
    <property type="component" value="Unassembled WGS sequence"/>
</dbReference>
<evidence type="ECO:0000313" key="2">
    <source>
        <dbReference type="Proteomes" id="UP000824232"/>
    </source>
</evidence>
<dbReference type="EMBL" id="DVHC01000056">
    <property type="protein sequence ID" value="HIR59510.1"/>
    <property type="molecule type" value="Genomic_DNA"/>
</dbReference>
<proteinExistence type="predicted"/>